<organism evidence="2 3">
    <name type="scientific">Ophiocordyceps sinensis</name>
    <dbReference type="NCBI Taxonomy" id="72228"/>
    <lineage>
        <taxon>Eukaryota</taxon>
        <taxon>Fungi</taxon>
        <taxon>Dikarya</taxon>
        <taxon>Ascomycota</taxon>
        <taxon>Pezizomycotina</taxon>
        <taxon>Sordariomycetes</taxon>
        <taxon>Hypocreomycetidae</taxon>
        <taxon>Hypocreales</taxon>
        <taxon>Ophiocordycipitaceae</taxon>
        <taxon>Ophiocordyceps</taxon>
    </lineage>
</organism>
<feature type="compositionally biased region" description="Basic and acidic residues" evidence="1">
    <location>
        <begin position="66"/>
        <end position="120"/>
    </location>
</feature>
<sequence length="181" mass="21365">MTAPFPNQYTHRKVADASAKSCDICYKLSTSVLITPDNKDFFYVCPIHLKDVNFCTPRIDEDAVKARREKELAEETKKLKKEYEERQHRKKENESKDNESKEKEKKDTKDQKEDNGKGEDEERDEAVAAPQEQEPRVFELKSAFYKQRIQRKRHTEVAKRDRERASQPNYFPSVPTDLPRK</sequence>
<evidence type="ECO:0008006" key="4">
    <source>
        <dbReference type="Google" id="ProtNLM"/>
    </source>
</evidence>
<dbReference type="Proteomes" id="UP000557566">
    <property type="component" value="Unassembled WGS sequence"/>
</dbReference>
<dbReference type="PANTHER" id="PTHR28218:SF1">
    <property type="entry name" value="VPS4-ASSOCIATED PROTEIN 1"/>
    <property type="match status" value="1"/>
</dbReference>
<reference evidence="2 3" key="1">
    <citation type="journal article" date="2020" name="Genome Biol. Evol.">
        <title>A new high-quality draft genome assembly of the Chinese cordyceps Ophiocordyceps sinensis.</title>
        <authorList>
            <person name="Shu R."/>
            <person name="Zhang J."/>
            <person name="Meng Q."/>
            <person name="Zhang H."/>
            <person name="Zhou G."/>
            <person name="Li M."/>
            <person name="Wu P."/>
            <person name="Zhao Y."/>
            <person name="Chen C."/>
            <person name="Qin Q."/>
        </authorList>
    </citation>
    <scope>NUCLEOTIDE SEQUENCE [LARGE SCALE GENOMIC DNA]</scope>
    <source>
        <strain evidence="2 3">IOZ07</strain>
    </source>
</reference>
<keyword evidence="3" id="KW-1185">Reference proteome</keyword>
<name>A0A8H4PPM2_9HYPO</name>
<evidence type="ECO:0000256" key="1">
    <source>
        <dbReference type="SAM" id="MobiDB-lite"/>
    </source>
</evidence>
<dbReference type="PANTHER" id="PTHR28218">
    <property type="entry name" value="VPS4-ASSOCIATED PROTEIN 1"/>
    <property type="match status" value="1"/>
</dbReference>
<evidence type="ECO:0000313" key="3">
    <source>
        <dbReference type="Proteomes" id="UP000557566"/>
    </source>
</evidence>
<dbReference type="GO" id="GO:0007034">
    <property type="term" value="P:vacuolar transport"/>
    <property type="evidence" value="ECO:0007669"/>
    <property type="project" value="TreeGrafter"/>
</dbReference>
<proteinExistence type="predicted"/>
<accession>A0A8H4PPM2</accession>
<dbReference type="GO" id="GO:0005768">
    <property type="term" value="C:endosome"/>
    <property type="evidence" value="ECO:0007669"/>
    <property type="project" value="TreeGrafter"/>
</dbReference>
<feature type="region of interest" description="Disordered" evidence="1">
    <location>
        <begin position="66"/>
        <end position="181"/>
    </location>
</feature>
<protein>
    <recommendedName>
        <fullName evidence="4">DUF1742-domain-containing protein</fullName>
    </recommendedName>
</protein>
<feature type="compositionally biased region" description="Basic and acidic residues" evidence="1">
    <location>
        <begin position="155"/>
        <end position="165"/>
    </location>
</feature>
<evidence type="ECO:0000313" key="2">
    <source>
        <dbReference type="EMBL" id="KAF4508121.1"/>
    </source>
</evidence>
<dbReference type="EMBL" id="JAAVMX010000005">
    <property type="protein sequence ID" value="KAF4508121.1"/>
    <property type="molecule type" value="Genomic_DNA"/>
</dbReference>
<gene>
    <name evidence="2" type="ORF">G6O67_004542</name>
</gene>
<comment type="caution">
    <text evidence="2">The sequence shown here is derived from an EMBL/GenBank/DDBJ whole genome shotgun (WGS) entry which is preliminary data.</text>
</comment>
<dbReference type="Pfam" id="PF08432">
    <property type="entry name" value="Vfa1"/>
    <property type="match status" value="1"/>
</dbReference>
<dbReference type="AlphaFoldDB" id="A0A8H4PPM2"/>
<dbReference type="OrthoDB" id="2158714at2759"/>
<dbReference type="InterPro" id="IPR013640">
    <property type="entry name" value="Vfa1"/>
</dbReference>